<organism evidence="1 2">
    <name type="scientific">Alicyclobacillus ferrooxydans</name>
    <dbReference type="NCBI Taxonomy" id="471514"/>
    <lineage>
        <taxon>Bacteria</taxon>
        <taxon>Bacillati</taxon>
        <taxon>Bacillota</taxon>
        <taxon>Bacilli</taxon>
        <taxon>Bacillales</taxon>
        <taxon>Alicyclobacillaceae</taxon>
        <taxon>Alicyclobacillus</taxon>
    </lineage>
</organism>
<dbReference type="RefSeq" id="WP_054969995.1">
    <property type="nucleotide sequence ID" value="NZ_LJCO01000065.1"/>
</dbReference>
<dbReference type="AlphaFoldDB" id="A0A0P9CTE5"/>
<dbReference type="STRING" id="471514.AN477_15065"/>
<name>A0A0P9CTE5_9BACL</name>
<dbReference type="Proteomes" id="UP000050482">
    <property type="component" value="Unassembled WGS sequence"/>
</dbReference>
<protein>
    <submittedName>
        <fullName evidence="1">Pathogenicity locus</fullName>
    </submittedName>
</protein>
<sequence>MRTSSPKLPLTDEERIRLRESKIKLKDVARTNPTELSNVLGVSFERAQLLCALSAFQTIPSIGPRAAQWVLDLGYYSLNEIKEENGSDLLNRLEEQYGHWVDPCVEDALRCIVYHANNPNSEKCWFDFTEERKTYRAQYGYPTGRPSLAWYDVKS</sequence>
<reference evidence="1 2" key="1">
    <citation type="submission" date="2015-09" db="EMBL/GenBank/DDBJ databases">
        <title>Draft genome sequence of Alicyclobacillus ferrooxydans DSM 22381.</title>
        <authorList>
            <person name="Hemp J."/>
        </authorList>
    </citation>
    <scope>NUCLEOTIDE SEQUENCE [LARGE SCALE GENOMIC DNA]</scope>
    <source>
        <strain evidence="1 2">TC-34</strain>
    </source>
</reference>
<dbReference type="Pfam" id="PF11731">
    <property type="entry name" value="Cdd1"/>
    <property type="match status" value="1"/>
</dbReference>
<dbReference type="OrthoDB" id="666031at2"/>
<accession>A0A0P9CTE5</accession>
<evidence type="ECO:0000313" key="2">
    <source>
        <dbReference type="Proteomes" id="UP000050482"/>
    </source>
</evidence>
<comment type="caution">
    <text evidence="1">The sequence shown here is derived from an EMBL/GenBank/DDBJ whole genome shotgun (WGS) entry which is preliminary data.</text>
</comment>
<gene>
    <name evidence="1" type="ORF">AN477_15065</name>
</gene>
<keyword evidence="2" id="KW-1185">Reference proteome</keyword>
<dbReference type="PATRIC" id="fig|471514.4.peg.4697"/>
<evidence type="ECO:0000313" key="1">
    <source>
        <dbReference type="EMBL" id="KPV42922.1"/>
    </source>
</evidence>
<proteinExistence type="predicted"/>
<dbReference type="EMBL" id="LJCO01000065">
    <property type="protein sequence ID" value="KPV42922.1"/>
    <property type="molecule type" value="Genomic_DNA"/>
</dbReference>
<dbReference type="InterPro" id="IPR021725">
    <property type="entry name" value="Cdd1"/>
</dbReference>